<comment type="similarity">
    <text evidence="10">Belongs to the RPAP2 family.</text>
</comment>
<feature type="compositionally biased region" description="Acidic residues" evidence="11">
    <location>
        <begin position="247"/>
        <end position="259"/>
    </location>
</feature>
<dbReference type="Proteomes" id="UP001152797">
    <property type="component" value="Unassembled WGS sequence"/>
</dbReference>
<dbReference type="CDD" id="cd00207">
    <property type="entry name" value="fer2"/>
    <property type="match status" value="1"/>
</dbReference>
<feature type="compositionally biased region" description="Basic and acidic residues" evidence="11">
    <location>
        <begin position="204"/>
        <end position="241"/>
    </location>
</feature>
<dbReference type="PANTHER" id="PTHR23426">
    <property type="entry name" value="FERREDOXIN/ADRENODOXIN"/>
    <property type="match status" value="1"/>
</dbReference>
<dbReference type="GO" id="GO:0051537">
    <property type="term" value="F:2 iron, 2 sulfur cluster binding"/>
    <property type="evidence" value="ECO:0007669"/>
    <property type="project" value="UniProtKB-KW"/>
</dbReference>
<dbReference type="PROSITE" id="PS51085">
    <property type="entry name" value="2FE2S_FER_2"/>
    <property type="match status" value="1"/>
</dbReference>
<evidence type="ECO:0000256" key="7">
    <source>
        <dbReference type="ARBA" id="ARBA00023004"/>
    </source>
</evidence>
<evidence type="ECO:0000256" key="5">
    <source>
        <dbReference type="ARBA" id="ARBA00022723"/>
    </source>
</evidence>
<protein>
    <recommendedName>
        <fullName evidence="2">2Fe-2S ferredoxin</fullName>
    </recommendedName>
</protein>
<evidence type="ECO:0000259" key="12">
    <source>
        <dbReference type="PROSITE" id="PS51085"/>
    </source>
</evidence>
<dbReference type="InterPro" id="IPR038534">
    <property type="entry name" value="Rtr1/RPAP2_sf"/>
</dbReference>
<evidence type="ECO:0000256" key="1">
    <source>
        <dbReference type="ARBA" id="ARBA00010914"/>
    </source>
</evidence>
<evidence type="ECO:0000256" key="4">
    <source>
        <dbReference type="ARBA" id="ARBA00022714"/>
    </source>
</evidence>
<reference evidence="15 16" key="2">
    <citation type="submission" date="2024-05" db="EMBL/GenBank/DDBJ databases">
        <authorList>
            <person name="Chen Y."/>
            <person name="Shah S."/>
            <person name="Dougan E. K."/>
            <person name="Thang M."/>
            <person name="Chan C."/>
        </authorList>
    </citation>
    <scope>NUCLEOTIDE SEQUENCE [LARGE SCALE GENOMIC DNA]</scope>
</reference>
<dbReference type="PANTHER" id="PTHR23426:SF72">
    <property type="entry name" value="2FE-2S FERREDOXIN-TYPE DOMAIN-CONTAINING PROTEIN"/>
    <property type="match status" value="1"/>
</dbReference>
<dbReference type="InterPro" id="IPR001055">
    <property type="entry name" value="Adrenodoxin-like"/>
</dbReference>
<dbReference type="GO" id="GO:0140647">
    <property type="term" value="P:P450-containing electron transport chain"/>
    <property type="evidence" value="ECO:0007669"/>
    <property type="project" value="InterPro"/>
</dbReference>
<keyword evidence="16" id="KW-1185">Reference proteome</keyword>
<dbReference type="AlphaFoldDB" id="A0A9P1FGW1"/>
<evidence type="ECO:0000256" key="6">
    <source>
        <dbReference type="ARBA" id="ARBA00022982"/>
    </source>
</evidence>
<dbReference type="GO" id="GO:0046872">
    <property type="term" value="F:metal ion binding"/>
    <property type="evidence" value="ECO:0007669"/>
    <property type="project" value="UniProtKB-KW"/>
</dbReference>
<evidence type="ECO:0000256" key="2">
    <source>
        <dbReference type="ARBA" id="ARBA00019395"/>
    </source>
</evidence>
<evidence type="ECO:0000256" key="3">
    <source>
        <dbReference type="ARBA" id="ARBA00022448"/>
    </source>
</evidence>
<dbReference type="InterPro" id="IPR018298">
    <property type="entry name" value="Adrenodoxin_Fe-S_BS"/>
</dbReference>
<comment type="similarity">
    <text evidence="1">Belongs to the adrenodoxin/putidaredoxin family.</text>
</comment>
<keyword evidence="6" id="KW-0249">Electron transport</keyword>
<feature type="region of interest" description="Disordered" evidence="11">
    <location>
        <begin position="649"/>
        <end position="674"/>
    </location>
</feature>
<evidence type="ECO:0000256" key="9">
    <source>
        <dbReference type="ARBA" id="ARBA00034078"/>
    </source>
</evidence>
<feature type="domain" description="2Fe-2S ferredoxin-type" evidence="12">
    <location>
        <begin position="455"/>
        <end position="557"/>
    </location>
</feature>
<keyword evidence="4" id="KW-0001">2Fe-2S</keyword>
<dbReference type="EMBL" id="CAMXCT030000221">
    <property type="protein sequence ID" value="CAL4763035.1"/>
    <property type="molecule type" value="Genomic_DNA"/>
</dbReference>
<dbReference type="EMBL" id="CAMXCT020000221">
    <property type="protein sequence ID" value="CAL1129098.1"/>
    <property type="molecule type" value="Genomic_DNA"/>
</dbReference>
<evidence type="ECO:0000256" key="8">
    <source>
        <dbReference type="ARBA" id="ARBA00023014"/>
    </source>
</evidence>
<name>A0A9P1FGW1_9DINO</name>
<gene>
    <name evidence="14" type="ORF">C1SCF055_LOCUS4009</name>
</gene>
<reference evidence="14" key="1">
    <citation type="submission" date="2022-10" db="EMBL/GenBank/DDBJ databases">
        <authorList>
            <person name="Chen Y."/>
            <person name="Dougan E. K."/>
            <person name="Chan C."/>
            <person name="Rhodes N."/>
            <person name="Thang M."/>
        </authorList>
    </citation>
    <scope>NUCLEOTIDE SEQUENCE</scope>
</reference>
<dbReference type="GO" id="GO:0005739">
    <property type="term" value="C:mitochondrion"/>
    <property type="evidence" value="ECO:0007669"/>
    <property type="project" value="TreeGrafter"/>
</dbReference>
<feature type="region of interest" description="Disordered" evidence="11">
    <location>
        <begin position="188"/>
        <end position="261"/>
    </location>
</feature>
<accession>A0A9P1FGW1</accession>
<dbReference type="InterPro" id="IPR036010">
    <property type="entry name" value="2Fe-2S_ferredoxin-like_sf"/>
</dbReference>
<comment type="caution">
    <text evidence="14">The sequence shown here is derived from an EMBL/GenBank/DDBJ whole genome shotgun (WGS) entry which is preliminary data.</text>
</comment>
<comment type="cofactor">
    <cofactor evidence="9">
        <name>[2Fe-2S] cluster</name>
        <dbReference type="ChEBI" id="CHEBI:190135"/>
    </cofactor>
</comment>
<sequence>MSPAAKCSRRQKIKVELEARQLNSQELWRLQQEMLKAGSAPCLMEAARQLLQVEHYDAVVEERSLEGLCGHPPCSEAVLEVPERKRWSVNYATREVIETAELRKFCGPSCRKESLRFRASLQPEPIYLRPNSAVLAARKATGLEPKGYPVKEIEPIEETKETKEVKEIPKVRPKTLVRFSRERQSYSMHYSDYDGGGALPDVPSVKDEPLRPKEIGAVRERRDAREAAQPEHPKQHGKVAEPAEPQDFSDSDGEGDLYDPDVVPDGKCSTPWIHVWNTLNTWMTEAALEVLRGGSLEVPQDRRPAHKGRRDLLTELLTSRLPGEFSFLATRFYEFVSSLGVHQTLPSVTKHRLYDLLAVILMLQLYRMDAQRGLFELDDSHVKSLESRMKEAATAFNISEKDLEILLELVSHRSCVFAATATTAIAAFSPWSDGIAQAGRKFECKEIWSFCMKITGFHFKLRDGSRKTVSVPSGTTVLEAAHQNQVDLEGACEASLACSTCHVILTPDDYNKYGEPTEKEEDLLDLAPCLTPTSRLACQVVVDERLKDQEVSLPAMKADARGIAYRQSMSLKDKDRKIAEFGSVVHGTQRCSEDGTMWLQVQNLYLPMKVADKDILLPVWWDRARASHAHAAPEDPVLRHVNRTRAALATPAPQQEVETETFDSPPEATGLRLK</sequence>
<dbReference type="Gene3D" id="1.25.40.820">
    <property type="match status" value="1"/>
</dbReference>
<evidence type="ECO:0000313" key="16">
    <source>
        <dbReference type="Proteomes" id="UP001152797"/>
    </source>
</evidence>
<evidence type="ECO:0000256" key="11">
    <source>
        <dbReference type="SAM" id="MobiDB-lite"/>
    </source>
</evidence>
<keyword evidence="8" id="KW-0411">Iron-sulfur</keyword>
<dbReference type="InterPro" id="IPR001041">
    <property type="entry name" value="2Fe-2S_ferredoxin-type"/>
</dbReference>
<dbReference type="Pfam" id="PF04181">
    <property type="entry name" value="RPAP2_Rtr1"/>
    <property type="match status" value="1"/>
</dbReference>
<dbReference type="PROSITE" id="PS51479">
    <property type="entry name" value="ZF_RTR1"/>
    <property type="match status" value="1"/>
</dbReference>
<dbReference type="OrthoDB" id="268593at2759"/>
<evidence type="ECO:0000313" key="15">
    <source>
        <dbReference type="EMBL" id="CAL4763035.1"/>
    </source>
</evidence>
<dbReference type="Gene3D" id="3.10.20.30">
    <property type="match status" value="1"/>
</dbReference>
<evidence type="ECO:0000313" key="14">
    <source>
        <dbReference type="EMBL" id="CAI3975723.1"/>
    </source>
</evidence>
<evidence type="ECO:0000256" key="10">
    <source>
        <dbReference type="PROSITE-ProRule" id="PRU00812"/>
    </source>
</evidence>
<dbReference type="InterPro" id="IPR012675">
    <property type="entry name" value="Beta-grasp_dom_sf"/>
</dbReference>
<feature type="domain" description="RTR1-type" evidence="13">
    <location>
        <begin position="46"/>
        <end position="130"/>
    </location>
</feature>
<keyword evidence="3" id="KW-0813">Transport</keyword>
<keyword evidence="7" id="KW-0408">Iron</keyword>
<dbReference type="PRINTS" id="PR00355">
    <property type="entry name" value="ADRENODOXIN"/>
</dbReference>
<proteinExistence type="inferred from homology"/>
<evidence type="ECO:0000259" key="13">
    <source>
        <dbReference type="PROSITE" id="PS51479"/>
    </source>
</evidence>
<dbReference type="InterPro" id="IPR007308">
    <property type="entry name" value="Rtr1/RPAP2_dom"/>
</dbReference>
<dbReference type="SUPFAM" id="SSF54292">
    <property type="entry name" value="2Fe-2S ferredoxin-like"/>
    <property type="match status" value="1"/>
</dbReference>
<organism evidence="14">
    <name type="scientific">Cladocopium goreaui</name>
    <dbReference type="NCBI Taxonomy" id="2562237"/>
    <lineage>
        <taxon>Eukaryota</taxon>
        <taxon>Sar</taxon>
        <taxon>Alveolata</taxon>
        <taxon>Dinophyceae</taxon>
        <taxon>Suessiales</taxon>
        <taxon>Symbiodiniaceae</taxon>
        <taxon>Cladocopium</taxon>
    </lineage>
</organism>
<keyword evidence="5" id="KW-0479">Metal-binding</keyword>
<dbReference type="Pfam" id="PF00111">
    <property type="entry name" value="Fer2"/>
    <property type="match status" value="1"/>
</dbReference>
<dbReference type="GO" id="GO:0009055">
    <property type="term" value="F:electron transfer activity"/>
    <property type="evidence" value="ECO:0007669"/>
    <property type="project" value="TreeGrafter"/>
</dbReference>
<dbReference type="PROSITE" id="PS00814">
    <property type="entry name" value="ADX"/>
    <property type="match status" value="1"/>
</dbReference>
<dbReference type="EMBL" id="CAMXCT010000221">
    <property type="protein sequence ID" value="CAI3975723.1"/>
    <property type="molecule type" value="Genomic_DNA"/>
</dbReference>